<evidence type="ECO:0000256" key="2">
    <source>
        <dbReference type="ARBA" id="ARBA00022448"/>
    </source>
</evidence>
<evidence type="ECO:0000256" key="3">
    <source>
        <dbReference type="ARBA" id="ARBA00022452"/>
    </source>
</evidence>
<dbReference type="SUPFAM" id="SSF56935">
    <property type="entry name" value="Porins"/>
    <property type="match status" value="1"/>
</dbReference>
<sequence length="981" mass="105824">MRRKGMERAKMKPVARQKSVLCACVSSGVLALMMAAAPAHAQDPAGVFDEHAQDEDSDDVIVVTGTNIRGVEAVGSETISLGREQILQSGRANAADVVRTLPQVRDLGEFREGGTQGGNNNQQGNAINLRGLGQAATLILVDGRRIVNTGASQTFFEANAIPMAALERIEVVADGASAVYGSDAVAGVVNFVIRKDYEGAEVTMRATNNSGGWEYTPGITAGTSWEAGGLGQGNILVSYEYSHREAYRRYQNPYLRQDRSPFGGFDARLNGTDATAGYNGNIVVPTVDPDGPFGPAQPPQNQQIPAAGANIYYGIPSGTNENLSAGDLLFNNPSLLDSALFNDYTGEMERHQVAIFLNQSIGDRIEFFAQGSYNNRSTVSQTSQGVIANVQLKPVLYDPQTNTPTGTPNPYYIDGLTNGPLSVQYNMLQSVGTNNWTGENESYNITAGLKAELPFGWDGEVYYTYGRDEACNYCQLGTNINLAALQYQIDIGAINPLNNVDRLGGEVISRFTGDNIQRSGNGLDDFVIKINGPLFALPAGDVRAAVGGEHNQVYNYNINGANRPYTNEFVLDTDETSSRGKRTIKSAFAELYIPIIGDAMNVPLVQSLTVSAAVRYDHYSDVGSTTNPKFSATWKISDALSLRGSWGTSFRAPNLPDVNPTAISSGGAFPFFYTGADPRFPQGPISVGYVTGANPDIKPESATNWQIGFDFEPLDRLRLSATYYNIAYEDRIAGPDVFGAFFNPTTYPDYLGYAQFIFPINNPATCVNGDLSTYDPVLGGYLGRTLLYVNGLNDPCSIDVLLDGRNTNLAATRQDGIDAQIDYFHPTPWGGLSFNLAANAVLSNEQQVVEGEPFIDRTGFYSSPIKWRGRGSVGVNYGRFNATLFGNYTGAYTNDQAVNAQNQAIAPVEIDPYVTLDLSLGYRGDGFGSGSGFVKSYRAGINIQNLTDRDPPLVFTTGGVFNPTYSNPFGRTFTFTLSAGF</sequence>
<dbReference type="InterPro" id="IPR036942">
    <property type="entry name" value="Beta-barrel_TonB_sf"/>
</dbReference>
<feature type="chain" id="PRO_5017328445" evidence="10">
    <location>
        <begin position="42"/>
        <end position="981"/>
    </location>
</feature>
<keyword evidence="3 8" id="KW-1134">Transmembrane beta strand</keyword>
<name>A0A3A1NZU3_9SPHN</name>
<evidence type="ECO:0000259" key="12">
    <source>
        <dbReference type="Pfam" id="PF07715"/>
    </source>
</evidence>
<evidence type="ECO:0000256" key="6">
    <source>
        <dbReference type="ARBA" id="ARBA00023136"/>
    </source>
</evidence>
<keyword evidence="13" id="KW-0675">Receptor</keyword>
<evidence type="ECO:0000313" key="14">
    <source>
        <dbReference type="Proteomes" id="UP000265366"/>
    </source>
</evidence>
<comment type="similarity">
    <text evidence="8 9">Belongs to the TonB-dependent receptor family.</text>
</comment>
<keyword evidence="6 8" id="KW-0472">Membrane</keyword>
<dbReference type="InterPro" id="IPR037066">
    <property type="entry name" value="Plug_dom_sf"/>
</dbReference>
<keyword evidence="5 9" id="KW-0798">TonB box</keyword>
<evidence type="ECO:0000313" key="13">
    <source>
        <dbReference type="EMBL" id="RIV80101.1"/>
    </source>
</evidence>
<dbReference type="Pfam" id="PF00593">
    <property type="entry name" value="TonB_dep_Rec_b-barrel"/>
    <property type="match status" value="1"/>
</dbReference>
<evidence type="ECO:0000256" key="9">
    <source>
        <dbReference type="RuleBase" id="RU003357"/>
    </source>
</evidence>
<dbReference type="Pfam" id="PF07715">
    <property type="entry name" value="Plug"/>
    <property type="match status" value="1"/>
</dbReference>
<dbReference type="InterPro" id="IPR039426">
    <property type="entry name" value="TonB-dep_rcpt-like"/>
</dbReference>
<keyword evidence="2 8" id="KW-0813">Transport</keyword>
<reference evidence="13 14" key="1">
    <citation type="submission" date="2018-08" db="EMBL/GenBank/DDBJ databases">
        <title>Erythrobacter zhengii sp.nov., a bacterium isolated from deep-sea sediment.</title>
        <authorList>
            <person name="Fang C."/>
            <person name="Wu Y.-H."/>
            <person name="Sun C."/>
            <person name="Wang H."/>
            <person name="Cheng H."/>
            <person name="Meng F.-X."/>
            <person name="Wang C.-S."/>
            <person name="Xu X.-W."/>
        </authorList>
    </citation>
    <scope>NUCLEOTIDE SEQUENCE [LARGE SCALE GENOMIC DNA]</scope>
    <source>
        <strain evidence="13 14">CCTCC AB 2015396</strain>
    </source>
</reference>
<feature type="domain" description="TonB-dependent receptor-like beta-barrel" evidence="11">
    <location>
        <begin position="401"/>
        <end position="946"/>
    </location>
</feature>
<evidence type="ECO:0000256" key="8">
    <source>
        <dbReference type="PROSITE-ProRule" id="PRU01360"/>
    </source>
</evidence>
<dbReference type="OrthoDB" id="7394476at2"/>
<keyword evidence="10" id="KW-0732">Signal</keyword>
<evidence type="ECO:0000259" key="11">
    <source>
        <dbReference type="Pfam" id="PF00593"/>
    </source>
</evidence>
<dbReference type="EMBL" id="QXFM01000144">
    <property type="protein sequence ID" value="RIV80101.1"/>
    <property type="molecule type" value="Genomic_DNA"/>
</dbReference>
<evidence type="ECO:0000256" key="4">
    <source>
        <dbReference type="ARBA" id="ARBA00022692"/>
    </source>
</evidence>
<dbReference type="Gene3D" id="2.40.170.20">
    <property type="entry name" value="TonB-dependent receptor, beta-barrel domain"/>
    <property type="match status" value="1"/>
</dbReference>
<dbReference type="InterPro" id="IPR000531">
    <property type="entry name" value="Beta-barrel_TonB"/>
</dbReference>
<dbReference type="AlphaFoldDB" id="A0A3A1NZU3"/>
<protein>
    <submittedName>
        <fullName evidence="13">TonB-dependent receptor</fullName>
    </submittedName>
</protein>
<dbReference type="PANTHER" id="PTHR47234">
    <property type="match status" value="1"/>
</dbReference>
<comment type="caution">
    <text evidence="13">The sequence shown here is derived from an EMBL/GenBank/DDBJ whole genome shotgun (WGS) entry which is preliminary data.</text>
</comment>
<accession>A0A3A1NZU3</accession>
<evidence type="ECO:0000256" key="5">
    <source>
        <dbReference type="ARBA" id="ARBA00023077"/>
    </source>
</evidence>
<keyword evidence="7 8" id="KW-0998">Cell outer membrane</keyword>
<evidence type="ECO:0000256" key="7">
    <source>
        <dbReference type="ARBA" id="ARBA00023237"/>
    </source>
</evidence>
<dbReference type="PROSITE" id="PS52016">
    <property type="entry name" value="TONB_DEPENDENT_REC_3"/>
    <property type="match status" value="1"/>
</dbReference>
<comment type="subcellular location">
    <subcellularLocation>
        <location evidence="1 8">Cell outer membrane</location>
        <topology evidence="1 8">Multi-pass membrane protein</topology>
    </subcellularLocation>
</comment>
<evidence type="ECO:0000256" key="10">
    <source>
        <dbReference type="SAM" id="SignalP"/>
    </source>
</evidence>
<proteinExistence type="inferred from homology"/>
<keyword evidence="14" id="KW-1185">Reference proteome</keyword>
<dbReference type="PANTHER" id="PTHR47234:SF1">
    <property type="entry name" value="TONB-DEPENDENT RECEPTOR"/>
    <property type="match status" value="1"/>
</dbReference>
<dbReference type="GO" id="GO:0009279">
    <property type="term" value="C:cell outer membrane"/>
    <property type="evidence" value="ECO:0007669"/>
    <property type="project" value="UniProtKB-SubCell"/>
</dbReference>
<gene>
    <name evidence="13" type="ORF">D2V17_19805</name>
</gene>
<feature type="signal peptide" evidence="10">
    <location>
        <begin position="1"/>
        <end position="41"/>
    </location>
</feature>
<dbReference type="InterPro" id="IPR012910">
    <property type="entry name" value="Plug_dom"/>
</dbReference>
<keyword evidence="4 8" id="KW-0812">Transmembrane</keyword>
<dbReference type="Proteomes" id="UP000265366">
    <property type="component" value="Unassembled WGS sequence"/>
</dbReference>
<evidence type="ECO:0000256" key="1">
    <source>
        <dbReference type="ARBA" id="ARBA00004571"/>
    </source>
</evidence>
<organism evidence="13 14">
    <name type="scientific">Aurantiacibacter xanthus</name>
    <dbReference type="NCBI Taxonomy" id="1784712"/>
    <lineage>
        <taxon>Bacteria</taxon>
        <taxon>Pseudomonadati</taxon>
        <taxon>Pseudomonadota</taxon>
        <taxon>Alphaproteobacteria</taxon>
        <taxon>Sphingomonadales</taxon>
        <taxon>Erythrobacteraceae</taxon>
        <taxon>Aurantiacibacter</taxon>
    </lineage>
</organism>
<feature type="domain" description="TonB-dependent receptor plug" evidence="12">
    <location>
        <begin position="77"/>
        <end position="188"/>
    </location>
</feature>
<dbReference type="Gene3D" id="2.170.130.10">
    <property type="entry name" value="TonB-dependent receptor, plug domain"/>
    <property type="match status" value="1"/>
</dbReference>